<reference evidence="1 2" key="1">
    <citation type="journal article" date="2019" name="Sci. Rep.">
        <title>Orb-weaving spider Araneus ventricosus genome elucidates the spidroin gene catalogue.</title>
        <authorList>
            <person name="Kono N."/>
            <person name="Nakamura H."/>
            <person name="Ohtoshi R."/>
            <person name="Moran D.A.P."/>
            <person name="Shinohara A."/>
            <person name="Yoshida Y."/>
            <person name="Fujiwara M."/>
            <person name="Mori M."/>
            <person name="Tomita M."/>
            <person name="Arakawa K."/>
        </authorList>
    </citation>
    <scope>NUCLEOTIDE SEQUENCE [LARGE SCALE GENOMIC DNA]</scope>
</reference>
<proteinExistence type="predicted"/>
<dbReference type="AlphaFoldDB" id="A0A4Y2A130"/>
<dbReference type="Proteomes" id="UP000499080">
    <property type="component" value="Unassembled WGS sequence"/>
</dbReference>
<keyword evidence="2" id="KW-1185">Reference proteome</keyword>
<dbReference type="EMBL" id="BGPR01000003">
    <property type="protein sequence ID" value="GBL73462.1"/>
    <property type="molecule type" value="Genomic_DNA"/>
</dbReference>
<organism evidence="1 2">
    <name type="scientific">Araneus ventricosus</name>
    <name type="common">Orbweaver spider</name>
    <name type="synonym">Epeira ventricosa</name>
    <dbReference type="NCBI Taxonomy" id="182803"/>
    <lineage>
        <taxon>Eukaryota</taxon>
        <taxon>Metazoa</taxon>
        <taxon>Ecdysozoa</taxon>
        <taxon>Arthropoda</taxon>
        <taxon>Chelicerata</taxon>
        <taxon>Arachnida</taxon>
        <taxon>Araneae</taxon>
        <taxon>Araneomorphae</taxon>
        <taxon>Entelegynae</taxon>
        <taxon>Araneoidea</taxon>
        <taxon>Araneidae</taxon>
        <taxon>Araneus</taxon>
    </lineage>
</organism>
<dbReference type="OrthoDB" id="10577186at2759"/>
<protein>
    <submittedName>
        <fullName evidence="1">Uncharacterized protein</fullName>
    </submittedName>
</protein>
<evidence type="ECO:0000313" key="2">
    <source>
        <dbReference type="Proteomes" id="UP000499080"/>
    </source>
</evidence>
<name>A0A4Y2A130_ARAVE</name>
<comment type="caution">
    <text evidence="1">The sequence shown here is derived from an EMBL/GenBank/DDBJ whole genome shotgun (WGS) entry which is preliminary data.</text>
</comment>
<sequence>MFQQKIDSKDGALLSRKLLQKQLHFGYPQMSLLSLSETRASEMILTNNSTNILVVCHAASKFPQRFRGSHNLIFGVHLCFPQKHLTHRVLAHRNNSDVLSDVAFSLQSIVLIKKKCQNKFIAVRRAQLAADKQTSRTCHFHQSTPKRSGSKINLSTWNSLQEVGLSSASSTLGEASVEICFQ</sequence>
<accession>A0A4Y2A130</accession>
<gene>
    <name evidence="1" type="ORF">AVEN_159462_1</name>
</gene>
<evidence type="ECO:0000313" key="1">
    <source>
        <dbReference type="EMBL" id="GBL73462.1"/>
    </source>
</evidence>